<dbReference type="AlphaFoldDB" id="A0A017SDU7"/>
<proteinExistence type="predicted"/>
<dbReference type="GeneID" id="63702769"/>
<dbReference type="HOGENOM" id="CLU_2276901_0_0_1"/>
<reference evidence="2" key="1">
    <citation type="journal article" date="2014" name="Nat. Commun.">
        <title>Genomic adaptations of the halophilic Dead Sea filamentous fungus Eurotium rubrum.</title>
        <authorList>
            <person name="Kis-Papo T."/>
            <person name="Weig A.R."/>
            <person name="Riley R."/>
            <person name="Persoh D."/>
            <person name="Salamov A."/>
            <person name="Sun H."/>
            <person name="Lipzen A."/>
            <person name="Wasser S.P."/>
            <person name="Rambold G."/>
            <person name="Grigoriev I.V."/>
            <person name="Nevo E."/>
        </authorList>
    </citation>
    <scope>NUCLEOTIDE SEQUENCE [LARGE SCALE GENOMIC DNA]</scope>
    <source>
        <strain evidence="2">CBS 135680</strain>
    </source>
</reference>
<gene>
    <name evidence="1" type="ORF">EURHEDRAFT_75563</name>
</gene>
<evidence type="ECO:0000313" key="2">
    <source>
        <dbReference type="Proteomes" id="UP000019804"/>
    </source>
</evidence>
<organism evidence="1 2">
    <name type="scientific">Aspergillus ruber (strain CBS 135680)</name>
    <dbReference type="NCBI Taxonomy" id="1388766"/>
    <lineage>
        <taxon>Eukaryota</taxon>
        <taxon>Fungi</taxon>
        <taxon>Dikarya</taxon>
        <taxon>Ascomycota</taxon>
        <taxon>Pezizomycotina</taxon>
        <taxon>Eurotiomycetes</taxon>
        <taxon>Eurotiomycetidae</taxon>
        <taxon>Eurotiales</taxon>
        <taxon>Aspergillaceae</taxon>
        <taxon>Aspergillus</taxon>
        <taxon>Aspergillus subgen. Aspergillus</taxon>
    </lineage>
</organism>
<sequence>MAVPLARINCMLKIEAFTDGVSLDHFVAHVACLRLLIETHYPKSITASQQSGKNRVIRSFIARQTSHNNNKDEIRRSEQACIRLTVRQSLNDTAKGKSKQCQ</sequence>
<dbReference type="Proteomes" id="UP000019804">
    <property type="component" value="Unassembled WGS sequence"/>
</dbReference>
<dbReference type="EMBL" id="KK088424">
    <property type="protein sequence ID" value="EYE94956.1"/>
    <property type="molecule type" value="Genomic_DNA"/>
</dbReference>
<keyword evidence="2" id="KW-1185">Reference proteome</keyword>
<protein>
    <submittedName>
        <fullName evidence="1">Uncharacterized protein</fullName>
    </submittedName>
</protein>
<accession>A0A017SDU7</accession>
<name>A0A017SDU7_ASPRC</name>
<dbReference type="RefSeq" id="XP_040638644.1">
    <property type="nucleotide sequence ID" value="XM_040787645.1"/>
</dbReference>
<evidence type="ECO:0000313" key="1">
    <source>
        <dbReference type="EMBL" id="EYE94956.1"/>
    </source>
</evidence>